<dbReference type="Gene3D" id="1.20.58.410">
    <property type="entry name" value="Release factor"/>
    <property type="match status" value="1"/>
</dbReference>
<feature type="modified residue" description="N5-methylglutamine" evidence="6">
    <location>
        <position position="250"/>
    </location>
</feature>
<feature type="coiled-coil region" evidence="7">
    <location>
        <begin position="2"/>
        <end position="114"/>
    </location>
</feature>
<keyword evidence="5 6" id="KW-0648">Protein biosynthesis</keyword>
<dbReference type="NCBIfam" id="TIGR00020">
    <property type="entry name" value="prfB"/>
    <property type="match status" value="1"/>
</dbReference>
<feature type="domain" description="Peptide chain release factor" evidence="8">
    <location>
        <begin position="83"/>
        <end position="193"/>
    </location>
</feature>
<evidence type="ECO:0000313" key="10">
    <source>
        <dbReference type="Proteomes" id="UP000000323"/>
    </source>
</evidence>
<dbReference type="InterPro" id="IPR004374">
    <property type="entry name" value="PrfB"/>
</dbReference>
<evidence type="ECO:0000256" key="4">
    <source>
        <dbReference type="ARBA" id="ARBA00022481"/>
    </source>
</evidence>
<dbReference type="FunFam" id="3.30.160.20:FF:000010">
    <property type="entry name" value="Peptide chain release factor 2"/>
    <property type="match status" value="1"/>
</dbReference>
<comment type="subcellular location">
    <subcellularLocation>
        <location evidence="6">Cytoplasm</location>
    </subcellularLocation>
</comment>
<comment type="function">
    <text evidence="1 6">Peptide chain release factor 2 directs the termination of translation in response to the peptide chain termination codons UGA and UAA.</text>
</comment>
<sequence length="372" mass="42486">MYEELKDKIDNLRERISTFKEHLDLENKRLEIEKLEQRAASSELWADPAEAQKVMKNLNDLKDQLEVWSKIERRLEDAEVLLDLAYEEDSASDFHEAASQIRALENQLNHLELELLLSGSYDQEDAIIAIHAREGGIDAQDWASMLVRMYLRWAQRRGWQAELVSSIEGEEAGYKSATIEIKGKYAYGYAKAEAGQHRLVRLSPFDQAHRRHTSFALVEVLPDVEETPEVQIREEDLKIDTYRASSAGGQHVNKTSSAVRITHIPTGIVVTCQNERSQFQNKETALKILRARLLELELRRQAEEQARLKGEHIATGWGSQIRSYVLHPYTMVKDHRTGYEVSDVESVLDGEIDPFIEAYLSQTLAAGDSARV</sequence>
<dbReference type="EMBL" id="CP001825">
    <property type="protein sequence ID" value="ACZ41665.1"/>
    <property type="molecule type" value="Genomic_DNA"/>
</dbReference>
<evidence type="ECO:0000256" key="2">
    <source>
        <dbReference type="ARBA" id="ARBA00010835"/>
    </source>
</evidence>
<keyword evidence="10" id="KW-1185">Reference proteome</keyword>
<comment type="PTM">
    <text evidence="6">Methylated by PrmC. Methylation increases the termination efficiency of RF2.</text>
</comment>
<dbReference type="eggNOG" id="COG1186">
    <property type="taxonomic scope" value="Bacteria"/>
</dbReference>
<evidence type="ECO:0000256" key="6">
    <source>
        <dbReference type="HAMAP-Rule" id="MF_00094"/>
    </source>
</evidence>
<dbReference type="Gene3D" id="3.30.70.1660">
    <property type="match status" value="1"/>
</dbReference>
<dbReference type="Proteomes" id="UP000000323">
    <property type="component" value="Chromosome 1"/>
</dbReference>
<dbReference type="STRING" id="525904.Tter_0748"/>
<evidence type="ECO:0000256" key="3">
    <source>
        <dbReference type="ARBA" id="ARBA00019192"/>
    </source>
</evidence>
<dbReference type="GO" id="GO:0016149">
    <property type="term" value="F:translation release factor activity, codon specific"/>
    <property type="evidence" value="ECO:0007669"/>
    <property type="project" value="UniProtKB-UniRule"/>
</dbReference>
<keyword evidence="7" id="KW-0175">Coiled coil</keyword>
<dbReference type="HAMAP" id="MF_00094">
    <property type="entry name" value="Rel_fac_2"/>
    <property type="match status" value="1"/>
</dbReference>
<dbReference type="GO" id="GO:0005737">
    <property type="term" value="C:cytoplasm"/>
    <property type="evidence" value="ECO:0007669"/>
    <property type="project" value="UniProtKB-SubCell"/>
</dbReference>
<dbReference type="InterPro" id="IPR005139">
    <property type="entry name" value="PCRF"/>
</dbReference>
<dbReference type="AlphaFoldDB" id="D1CFF9"/>
<keyword evidence="6" id="KW-0963">Cytoplasm</keyword>
<dbReference type="SUPFAM" id="SSF75620">
    <property type="entry name" value="Release factor"/>
    <property type="match status" value="1"/>
</dbReference>
<accession>D1CFF9</accession>
<evidence type="ECO:0000256" key="1">
    <source>
        <dbReference type="ARBA" id="ARBA00002613"/>
    </source>
</evidence>
<dbReference type="HOGENOM" id="CLU_221244_3_1_0"/>
<evidence type="ECO:0000313" key="9">
    <source>
        <dbReference type="EMBL" id="ACZ41665.1"/>
    </source>
</evidence>
<dbReference type="Pfam" id="PF00472">
    <property type="entry name" value="RF-1"/>
    <property type="match status" value="1"/>
</dbReference>
<dbReference type="RefSeq" id="WP_012874700.1">
    <property type="nucleotide sequence ID" value="NC_013525.1"/>
</dbReference>
<dbReference type="InterPro" id="IPR000352">
    <property type="entry name" value="Pep_chain_release_fac_I"/>
</dbReference>
<name>D1CFF9_THET1</name>
<evidence type="ECO:0000256" key="7">
    <source>
        <dbReference type="SAM" id="Coils"/>
    </source>
</evidence>
<gene>
    <name evidence="6" type="primary">prfB</name>
    <name evidence="9" type="ordered locus">Tter_0748</name>
</gene>
<dbReference type="PANTHER" id="PTHR43116:SF3">
    <property type="entry name" value="CLASS I PEPTIDE CHAIN RELEASE FACTOR"/>
    <property type="match status" value="1"/>
</dbReference>
<dbReference type="SMART" id="SM00937">
    <property type="entry name" value="PCRF"/>
    <property type="match status" value="1"/>
</dbReference>
<dbReference type="Pfam" id="PF03462">
    <property type="entry name" value="PCRF"/>
    <property type="match status" value="1"/>
</dbReference>
<organism evidence="9 10">
    <name type="scientific">Thermobaculum terrenum (strain ATCC BAA-798 / CCMEE 7001 / YNP1)</name>
    <dbReference type="NCBI Taxonomy" id="525904"/>
    <lineage>
        <taxon>Bacteria</taxon>
        <taxon>Bacillati</taxon>
        <taxon>Chloroflexota</taxon>
        <taxon>Chloroflexia</taxon>
        <taxon>Candidatus Thermobaculales</taxon>
        <taxon>Candidatus Thermobaculaceae</taxon>
        <taxon>Thermobaculum</taxon>
    </lineage>
</organism>
<protein>
    <recommendedName>
        <fullName evidence="3 6">Peptide chain release factor 2</fullName>
        <shortName evidence="6">RF-2</shortName>
    </recommendedName>
</protein>
<dbReference type="Gene3D" id="3.30.160.20">
    <property type="match status" value="1"/>
</dbReference>
<feature type="coiled-coil region" evidence="7">
    <location>
        <begin position="279"/>
        <end position="311"/>
    </location>
</feature>
<comment type="similarity">
    <text evidence="2 6">Belongs to the prokaryotic/mitochondrial release factor family.</text>
</comment>
<keyword evidence="4 6" id="KW-0488">Methylation</keyword>
<evidence type="ECO:0000256" key="5">
    <source>
        <dbReference type="ARBA" id="ARBA00022917"/>
    </source>
</evidence>
<proteinExistence type="inferred from homology"/>
<dbReference type="KEGG" id="ttr:Tter_0748"/>
<reference evidence="10" key="1">
    <citation type="journal article" date="2010" name="Stand. Genomic Sci.">
        <title>Complete genome sequence of 'Thermobaculum terrenum' type strain (YNP1).</title>
        <authorList>
            <person name="Kiss H."/>
            <person name="Cleland D."/>
            <person name="Lapidus A."/>
            <person name="Lucas S."/>
            <person name="Glavina Del Rio T."/>
            <person name="Nolan M."/>
            <person name="Tice H."/>
            <person name="Han C."/>
            <person name="Goodwin L."/>
            <person name="Pitluck S."/>
            <person name="Liolios K."/>
            <person name="Ivanova N."/>
            <person name="Mavromatis K."/>
            <person name="Ovchinnikova G."/>
            <person name="Pati A."/>
            <person name="Chen A."/>
            <person name="Palaniappan K."/>
            <person name="Land M."/>
            <person name="Hauser L."/>
            <person name="Chang Y."/>
            <person name="Jeffries C."/>
            <person name="Lu M."/>
            <person name="Brettin T."/>
            <person name="Detter J."/>
            <person name="Goker M."/>
            <person name="Tindall B."/>
            <person name="Beck B."/>
            <person name="McDermott T."/>
            <person name="Woyke T."/>
            <person name="Bristow J."/>
            <person name="Eisen J."/>
            <person name="Markowitz V."/>
            <person name="Hugenholtz P."/>
            <person name="Kyrpides N."/>
            <person name="Klenk H."/>
            <person name="Cheng J."/>
        </authorList>
    </citation>
    <scope>NUCLEOTIDE SEQUENCE [LARGE SCALE GENOMIC DNA]</scope>
    <source>
        <strain evidence="10">ATCC BAA-798 / YNP1</strain>
    </source>
</reference>
<dbReference type="OrthoDB" id="9806673at2"/>
<evidence type="ECO:0000259" key="8">
    <source>
        <dbReference type="SMART" id="SM00937"/>
    </source>
</evidence>
<dbReference type="PANTHER" id="PTHR43116">
    <property type="entry name" value="PEPTIDE CHAIN RELEASE FACTOR 2"/>
    <property type="match status" value="1"/>
</dbReference>
<dbReference type="InterPro" id="IPR045853">
    <property type="entry name" value="Pep_chain_release_fac_I_sf"/>
</dbReference>